<sequence length="396" mass="40933">MACSGPRRSIVFSTLRTRSRASWIRLGSVTLALVLMIAAPFFAESKWLFLGILCMGMAIGAIGLTVLVGTAGQLSLAHGFFVAVGAYGYAFLAGSPEDPQLWGLGWPPLLAATGGVVLAALAGLLFSPVAARLRGLYLGLASLALVFIGEHILATARPLTGGPNGREIDPLAIAEFQLSGNDPDFSVFGVPFGMNERLWFVALFGIIVAIVVASRIVTGRSGRALQLLRDNTAAAAAMGVDVQRQKAEAFVFSSAFAGAAGVFLALSYQFIVPESFGLTMSINFLAMIIIGGMGSIGGAVAGAVIVTALPTLITLSSVALPFVSQTGGAGTITPGLLSQIIFGAAVIAILILEPGGLAGITRRLVRRIGFPTPAETVPIHSRTIGDGSPTRIKEKI</sequence>
<reference evidence="7 8" key="1">
    <citation type="submission" date="2019-03" db="EMBL/GenBank/DDBJ databases">
        <title>Genomics of glacier-inhabiting Cryobacterium strains.</title>
        <authorList>
            <person name="Liu Q."/>
            <person name="Xin Y.-H."/>
        </authorList>
    </citation>
    <scope>NUCLEOTIDE SEQUENCE [LARGE SCALE GENOMIC DNA]</scope>
    <source>
        <strain evidence="7 8">Hh14</strain>
    </source>
</reference>
<dbReference type="Pfam" id="PF02653">
    <property type="entry name" value="BPD_transp_2"/>
    <property type="match status" value="1"/>
</dbReference>
<feature type="transmembrane region" description="Helical" evidence="6">
    <location>
        <begin position="303"/>
        <end position="324"/>
    </location>
</feature>
<evidence type="ECO:0000256" key="3">
    <source>
        <dbReference type="ARBA" id="ARBA00022692"/>
    </source>
</evidence>
<feature type="transmembrane region" description="Helical" evidence="6">
    <location>
        <begin position="106"/>
        <end position="126"/>
    </location>
</feature>
<keyword evidence="4 6" id="KW-1133">Transmembrane helix</keyword>
<name>A0A4R9A556_9MICO</name>
<dbReference type="AlphaFoldDB" id="A0A4R9A556"/>
<protein>
    <submittedName>
        <fullName evidence="7">Branched-chain amino acid ABC transporter permease</fullName>
    </submittedName>
</protein>
<comment type="caution">
    <text evidence="7">The sequence shown here is derived from an EMBL/GenBank/DDBJ whole genome shotgun (WGS) entry which is preliminary data.</text>
</comment>
<feature type="transmembrane region" description="Helical" evidence="6">
    <location>
        <begin position="276"/>
        <end position="296"/>
    </location>
</feature>
<dbReference type="Proteomes" id="UP000297447">
    <property type="component" value="Unassembled WGS sequence"/>
</dbReference>
<dbReference type="InterPro" id="IPR043428">
    <property type="entry name" value="LivM-like"/>
</dbReference>
<feature type="transmembrane region" description="Helical" evidence="6">
    <location>
        <begin position="336"/>
        <end position="360"/>
    </location>
</feature>
<proteinExistence type="predicted"/>
<evidence type="ECO:0000256" key="2">
    <source>
        <dbReference type="ARBA" id="ARBA00022475"/>
    </source>
</evidence>
<dbReference type="GO" id="GO:0015658">
    <property type="term" value="F:branched-chain amino acid transmembrane transporter activity"/>
    <property type="evidence" value="ECO:0007669"/>
    <property type="project" value="InterPro"/>
</dbReference>
<dbReference type="GO" id="GO:0005886">
    <property type="term" value="C:plasma membrane"/>
    <property type="evidence" value="ECO:0007669"/>
    <property type="project" value="UniProtKB-SubCell"/>
</dbReference>
<comment type="subcellular location">
    <subcellularLocation>
        <location evidence="1">Cell membrane</location>
        <topology evidence="1">Multi-pass membrane protein</topology>
    </subcellularLocation>
</comment>
<feature type="transmembrane region" description="Helical" evidence="6">
    <location>
        <begin position="198"/>
        <end position="217"/>
    </location>
</feature>
<feature type="transmembrane region" description="Helical" evidence="6">
    <location>
        <begin position="249"/>
        <end position="270"/>
    </location>
</feature>
<dbReference type="PANTHER" id="PTHR30482:SF5">
    <property type="entry name" value="ABC TRANSPORTER PERMEASE PROTEIN"/>
    <property type="match status" value="1"/>
</dbReference>
<feature type="transmembrane region" description="Helical" evidence="6">
    <location>
        <begin position="21"/>
        <end position="42"/>
    </location>
</feature>
<evidence type="ECO:0000313" key="8">
    <source>
        <dbReference type="Proteomes" id="UP000297447"/>
    </source>
</evidence>
<dbReference type="CDD" id="cd06581">
    <property type="entry name" value="TM_PBP1_LivM_like"/>
    <property type="match status" value="1"/>
</dbReference>
<dbReference type="EMBL" id="SOHE01000029">
    <property type="protein sequence ID" value="TFD52273.1"/>
    <property type="molecule type" value="Genomic_DNA"/>
</dbReference>
<keyword evidence="8" id="KW-1185">Reference proteome</keyword>
<feature type="transmembrane region" description="Helical" evidence="6">
    <location>
        <begin position="76"/>
        <end position="94"/>
    </location>
</feature>
<keyword evidence="3 6" id="KW-0812">Transmembrane</keyword>
<dbReference type="InterPro" id="IPR001851">
    <property type="entry name" value="ABC_transp_permease"/>
</dbReference>
<evidence type="ECO:0000313" key="7">
    <source>
        <dbReference type="EMBL" id="TFD52273.1"/>
    </source>
</evidence>
<organism evidence="7 8">
    <name type="scientific">Cryobacterium frigoriphilum</name>
    <dbReference type="NCBI Taxonomy" id="1259150"/>
    <lineage>
        <taxon>Bacteria</taxon>
        <taxon>Bacillati</taxon>
        <taxon>Actinomycetota</taxon>
        <taxon>Actinomycetes</taxon>
        <taxon>Micrococcales</taxon>
        <taxon>Microbacteriaceae</taxon>
        <taxon>Cryobacterium</taxon>
    </lineage>
</organism>
<evidence type="ECO:0000256" key="1">
    <source>
        <dbReference type="ARBA" id="ARBA00004651"/>
    </source>
</evidence>
<gene>
    <name evidence="7" type="ORF">E3T55_06625</name>
</gene>
<accession>A0A4R9A556</accession>
<dbReference type="OrthoDB" id="9814461at2"/>
<dbReference type="PANTHER" id="PTHR30482">
    <property type="entry name" value="HIGH-AFFINITY BRANCHED-CHAIN AMINO ACID TRANSPORT SYSTEM PERMEASE"/>
    <property type="match status" value="1"/>
</dbReference>
<evidence type="ECO:0000256" key="6">
    <source>
        <dbReference type="SAM" id="Phobius"/>
    </source>
</evidence>
<feature type="transmembrane region" description="Helical" evidence="6">
    <location>
        <begin position="48"/>
        <end position="69"/>
    </location>
</feature>
<keyword evidence="5 6" id="KW-0472">Membrane</keyword>
<keyword evidence="2" id="KW-1003">Cell membrane</keyword>
<evidence type="ECO:0000256" key="5">
    <source>
        <dbReference type="ARBA" id="ARBA00023136"/>
    </source>
</evidence>
<feature type="transmembrane region" description="Helical" evidence="6">
    <location>
        <begin position="135"/>
        <end position="154"/>
    </location>
</feature>
<evidence type="ECO:0000256" key="4">
    <source>
        <dbReference type="ARBA" id="ARBA00022989"/>
    </source>
</evidence>